<accession>A0A2W1KC71</accession>
<keyword evidence="1" id="KW-0472">Membrane</keyword>
<gene>
    <name evidence="2" type="ORF">DN052_14615</name>
</gene>
<dbReference type="AlphaFoldDB" id="A0A2W1KC71"/>
<evidence type="ECO:0000313" key="2">
    <source>
        <dbReference type="EMBL" id="PZD80135.1"/>
    </source>
</evidence>
<evidence type="ECO:0000256" key="1">
    <source>
        <dbReference type="SAM" id="Phobius"/>
    </source>
</evidence>
<evidence type="ECO:0000313" key="3">
    <source>
        <dbReference type="Proteomes" id="UP000248886"/>
    </source>
</evidence>
<dbReference type="Proteomes" id="UP000248886">
    <property type="component" value="Unassembled WGS sequence"/>
</dbReference>
<feature type="transmembrane region" description="Helical" evidence="1">
    <location>
        <begin position="6"/>
        <end position="23"/>
    </location>
</feature>
<dbReference type="EMBL" id="QKQP01000011">
    <property type="protein sequence ID" value="PZD80135.1"/>
    <property type="molecule type" value="Genomic_DNA"/>
</dbReference>
<name>A0A2W1KC71_ACIFR</name>
<sequence>MLEEYLIGVLLLMFIALAGWVWHDGHRHLQILRKHALRKKRISLRNAQIMIANISSGEKRLSSSFFGYHRESRRIGRLKKFDRKSVEKQA</sequence>
<dbReference type="OrthoDB" id="5298464at2"/>
<keyword evidence="1" id="KW-0812">Transmembrane</keyword>
<protein>
    <submittedName>
        <fullName evidence="2">Uncharacterized protein</fullName>
    </submittedName>
</protein>
<organism evidence="2 3">
    <name type="scientific">Acidithiobacillus ferrooxidans</name>
    <name type="common">Thiobacillus ferrooxidans</name>
    <dbReference type="NCBI Taxonomy" id="920"/>
    <lineage>
        <taxon>Bacteria</taxon>
        <taxon>Pseudomonadati</taxon>
        <taxon>Pseudomonadota</taxon>
        <taxon>Acidithiobacillia</taxon>
        <taxon>Acidithiobacillales</taxon>
        <taxon>Acidithiobacillaceae</taxon>
        <taxon>Acidithiobacillus</taxon>
    </lineage>
</organism>
<reference evidence="2 3" key="1">
    <citation type="submission" date="2018-06" db="EMBL/GenBank/DDBJ databases">
        <title>Draft sequence of Acidithiobacillus ferrooxidans CCM 4253.</title>
        <authorList>
            <person name="Moya-Beltran A."/>
            <person name="Castro M."/>
            <person name="Covarrubias P.C."/>
            <person name="Issotta F."/>
            <person name="Janiczek O."/>
            <person name="Mandl M."/>
            <person name="Kucera J."/>
            <person name="Quatrini R."/>
        </authorList>
    </citation>
    <scope>NUCLEOTIDE SEQUENCE [LARGE SCALE GENOMIC DNA]</scope>
    <source>
        <strain evidence="2 3">CCM 4253</strain>
    </source>
</reference>
<proteinExistence type="predicted"/>
<comment type="caution">
    <text evidence="2">The sequence shown here is derived from an EMBL/GenBank/DDBJ whole genome shotgun (WGS) entry which is preliminary data.</text>
</comment>
<keyword evidence="1" id="KW-1133">Transmembrane helix</keyword>